<dbReference type="InterPro" id="IPR050120">
    <property type="entry name" value="Adenine_PRTase"/>
</dbReference>
<dbReference type="InterPro" id="IPR011060">
    <property type="entry name" value="RibuloseP-bd_barrel"/>
</dbReference>
<evidence type="ECO:0000256" key="4">
    <source>
        <dbReference type="ARBA" id="ARBA00008391"/>
    </source>
</evidence>
<dbReference type="EMBL" id="JAAPAO010000121">
    <property type="protein sequence ID" value="KAF4672042.1"/>
    <property type="molecule type" value="Genomic_DNA"/>
</dbReference>
<evidence type="ECO:0000256" key="1">
    <source>
        <dbReference type="ARBA" id="ARBA00000868"/>
    </source>
</evidence>
<keyword evidence="8" id="KW-0328">Glycosyltransferase</keyword>
<dbReference type="InterPro" id="IPR000836">
    <property type="entry name" value="PRTase_dom"/>
</dbReference>
<evidence type="ECO:0000256" key="7">
    <source>
        <dbReference type="ARBA" id="ARBA00022490"/>
    </source>
</evidence>
<organism evidence="12 13">
    <name type="scientific">Perkinsus chesapeaki</name>
    <name type="common">Clam parasite</name>
    <name type="synonym">Perkinsus andrewsi</name>
    <dbReference type="NCBI Taxonomy" id="330153"/>
    <lineage>
        <taxon>Eukaryota</taxon>
        <taxon>Sar</taxon>
        <taxon>Alveolata</taxon>
        <taxon>Perkinsozoa</taxon>
        <taxon>Perkinsea</taxon>
        <taxon>Perkinsida</taxon>
        <taxon>Perkinsidae</taxon>
        <taxon>Perkinsus</taxon>
    </lineage>
</organism>
<dbReference type="GO" id="GO:0005737">
    <property type="term" value="C:cytoplasm"/>
    <property type="evidence" value="ECO:0007669"/>
    <property type="project" value="UniProtKB-SubCell"/>
</dbReference>
<sequence>MHRGAFHDRFGDTSCIVLVVIHCRSTEQAAEQAKIALASGVHGILLINQIEGPEGSVSTLPLESDFIPIILAVRKAVGDKPFLGINCLAVTADKALPILAELLPDCKIDAYWADDARIDERQPSHAQREAYNISEVWSRFPQFGLYFGGVAFKKQREVAADDWARAAWLAAPFMDVITTSGVATGVAAEVEKLIRFRRSAGNSAIAVGSGVTPDNVDSYLPFVDCLIVATGVSKSFHQLDVEKLNSLMVKCRRYPWYASLMQPRTRRPPSEFAWLDPSAIYGDKHGWSALLGDLRSRIQNEVGEHRVAAIAGIDATGFVTGGALSALLGVPFIIMRKADKLCVETVGIDYTDYSGKQKTLEIRTPLMVATDDDRDGVVVVDQWIETGHTMRAAVELLKTVGLRVISTVTVAAESQGRPLVEVALLEGKVITALNGPVIQKEIDAHFVESFKGHAGFKDR</sequence>
<evidence type="ECO:0000259" key="11">
    <source>
        <dbReference type="Pfam" id="PF00156"/>
    </source>
</evidence>
<keyword evidence="9" id="KW-0808">Transferase</keyword>
<comment type="catalytic activity">
    <reaction evidence="1">
        <text>AMP + diphosphate = 5-phospho-alpha-D-ribose 1-diphosphate + adenine</text>
        <dbReference type="Rhea" id="RHEA:16609"/>
        <dbReference type="ChEBI" id="CHEBI:16708"/>
        <dbReference type="ChEBI" id="CHEBI:33019"/>
        <dbReference type="ChEBI" id="CHEBI:58017"/>
        <dbReference type="ChEBI" id="CHEBI:456215"/>
        <dbReference type="EC" id="2.4.2.7"/>
    </reaction>
</comment>
<keyword evidence="7" id="KW-0963">Cytoplasm</keyword>
<dbReference type="EC" id="2.4.2.7" evidence="6"/>
<dbReference type="InterPro" id="IPR029057">
    <property type="entry name" value="PRTase-like"/>
</dbReference>
<evidence type="ECO:0000256" key="2">
    <source>
        <dbReference type="ARBA" id="ARBA00004496"/>
    </source>
</evidence>
<dbReference type="OrthoDB" id="363185at2759"/>
<gene>
    <name evidence="12" type="ORF">FOL47_000982</name>
</gene>
<comment type="subunit">
    <text evidence="5">Homodimer.</text>
</comment>
<dbReference type="SUPFAM" id="SSF53271">
    <property type="entry name" value="PRTase-like"/>
    <property type="match status" value="1"/>
</dbReference>
<reference evidence="12 13" key="1">
    <citation type="submission" date="2020-04" db="EMBL/GenBank/DDBJ databases">
        <title>Perkinsus chesapeaki whole genome sequence.</title>
        <authorList>
            <person name="Bogema D.R."/>
        </authorList>
    </citation>
    <scope>NUCLEOTIDE SEQUENCE [LARGE SCALE GENOMIC DNA]</scope>
    <source>
        <strain evidence="12">ATCC PRA-425</strain>
    </source>
</reference>
<evidence type="ECO:0000256" key="5">
    <source>
        <dbReference type="ARBA" id="ARBA00011738"/>
    </source>
</evidence>
<dbReference type="GO" id="GO:0003999">
    <property type="term" value="F:adenine phosphoribosyltransferase activity"/>
    <property type="evidence" value="ECO:0007669"/>
    <property type="project" value="UniProtKB-EC"/>
</dbReference>
<evidence type="ECO:0000256" key="6">
    <source>
        <dbReference type="ARBA" id="ARBA00011893"/>
    </source>
</evidence>
<dbReference type="PANTHER" id="PTHR11776:SF7">
    <property type="entry name" value="PHOSPHORIBOSYLTRANSFERASE DOMAIN-CONTAINING PROTEIN"/>
    <property type="match status" value="1"/>
</dbReference>
<evidence type="ECO:0000256" key="3">
    <source>
        <dbReference type="ARBA" id="ARBA00004659"/>
    </source>
</evidence>
<comment type="subcellular location">
    <subcellularLocation>
        <location evidence="2">Cytoplasm</location>
    </subcellularLocation>
</comment>
<comment type="pathway">
    <text evidence="3">Purine metabolism; AMP biosynthesis via salvage pathway; AMP from adenine: step 1/1.</text>
</comment>
<evidence type="ECO:0000256" key="8">
    <source>
        <dbReference type="ARBA" id="ARBA00022676"/>
    </source>
</evidence>
<dbReference type="GO" id="GO:0006166">
    <property type="term" value="P:purine ribonucleoside salvage"/>
    <property type="evidence" value="ECO:0007669"/>
    <property type="project" value="UniProtKB-KW"/>
</dbReference>
<comment type="similarity">
    <text evidence="4">Belongs to the purine/pyrimidine phosphoribosyltransferase family.</text>
</comment>
<dbReference type="AlphaFoldDB" id="A0A7J6MKB9"/>
<dbReference type="Proteomes" id="UP000591131">
    <property type="component" value="Unassembled WGS sequence"/>
</dbReference>
<dbReference type="CDD" id="cd06223">
    <property type="entry name" value="PRTases_typeI"/>
    <property type="match status" value="1"/>
</dbReference>
<protein>
    <recommendedName>
        <fullName evidence="6">adenine phosphoribosyltransferase</fullName>
        <ecNumber evidence="6">2.4.2.7</ecNumber>
    </recommendedName>
</protein>
<dbReference type="SUPFAM" id="SSF51366">
    <property type="entry name" value="Ribulose-phoshate binding barrel"/>
    <property type="match status" value="1"/>
</dbReference>
<evidence type="ECO:0000256" key="10">
    <source>
        <dbReference type="ARBA" id="ARBA00022726"/>
    </source>
</evidence>
<keyword evidence="10" id="KW-0660">Purine salvage</keyword>
<evidence type="ECO:0000313" key="13">
    <source>
        <dbReference type="Proteomes" id="UP000591131"/>
    </source>
</evidence>
<evidence type="ECO:0000256" key="9">
    <source>
        <dbReference type="ARBA" id="ARBA00022679"/>
    </source>
</evidence>
<feature type="domain" description="Phosphoribosyltransferase" evidence="11">
    <location>
        <begin position="296"/>
        <end position="419"/>
    </location>
</feature>
<keyword evidence="13" id="KW-1185">Reference proteome</keyword>
<name>A0A7J6MKB9_PERCH</name>
<accession>A0A7J6MKB9</accession>
<proteinExistence type="inferred from homology"/>
<dbReference type="Pfam" id="PF00156">
    <property type="entry name" value="Pribosyltran"/>
    <property type="match status" value="1"/>
</dbReference>
<dbReference type="PANTHER" id="PTHR11776">
    <property type="entry name" value="ADENINE PHOSPHORIBOSYLTRANSFERASE"/>
    <property type="match status" value="1"/>
</dbReference>
<dbReference type="Gene3D" id="3.40.50.2020">
    <property type="match status" value="1"/>
</dbReference>
<evidence type="ECO:0000313" key="12">
    <source>
        <dbReference type="EMBL" id="KAF4672042.1"/>
    </source>
</evidence>
<comment type="caution">
    <text evidence="12">The sequence shown here is derived from an EMBL/GenBank/DDBJ whole genome shotgun (WGS) entry which is preliminary data.</text>
</comment>